<feature type="coiled-coil region" evidence="15">
    <location>
        <begin position="713"/>
        <end position="740"/>
    </location>
</feature>
<dbReference type="EC" id="2.7.13.3" evidence="3"/>
<evidence type="ECO:0000256" key="4">
    <source>
        <dbReference type="ARBA" id="ARBA00022553"/>
    </source>
</evidence>
<dbReference type="SUPFAM" id="SSF55874">
    <property type="entry name" value="ATPase domain of HSP90 chaperone/DNA topoisomerase II/histidine kinase"/>
    <property type="match status" value="1"/>
</dbReference>
<keyword evidence="9 14" id="KW-0238">DNA-binding</keyword>
<dbReference type="FunFam" id="1.10.287.130:FF:000001">
    <property type="entry name" value="Two-component sensor histidine kinase"/>
    <property type="match status" value="1"/>
</dbReference>
<dbReference type="InterPro" id="IPR016132">
    <property type="entry name" value="Phyto_chromo_attachment"/>
</dbReference>
<evidence type="ECO:0000256" key="6">
    <source>
        <dbReference type="ARBA" id="ARBA00022777"/>
    </source>
</evidence>
<comment type="caution">
    <text evidence="23">The sequence shown here is derived from an EMBL/GenBank/DDBJ whole genome shotgun (WGS) entry which is preliminary data.</text>
</comment>
<dbReference type="Gene3D" id="3.40.50.2300">
    <property type="match status" value="2"/>
</dbReference>
<dbReference type="InterPro" id="IPR001867">
    <property type="entry name" value="OmpR/PhoB-type_DNA-bd"/>
</dbReference>
<dbReference type="InterPro" id="IPR008207">
    <property type="entry name" value="Sig_transdc_His_kin_Hpt_dom"/>
</dbReference>
<feature type="domain" description="Response regulatory" evidence="18">
    <location>
        <begin position="380"/>
        <end position="496"/>
    </location>
</feature>
<evidence type="ECO:0000256" key="1">
    <source>
        <dbReference type="ARBA" id="ARBA00000085"/>
    </source>
</evidence>
<dbReference type="GO" id="GO:0000155">
    <property type="term" value="F:phosphorelay sensor kinase activity"/>
    <property type="evidence" value="ECO:0007669"/>
    <property type="project" value="InterPro"/>
</dbReference>
<feature type="DNA-binding region" description="OmpR/PhoB-type" evidence="14">
    <location>
        <begin position="124"/>
        <end position="223"/>
    </location>
</feature>
<dbReference type="SMART" id="SM00086">
    <property type="entry name" value="PAC"/>
    <property type="match status" value="2"/>
</dbReference>
<dbReference type="PROSITE" id="PS50894">
    <property type="entry name" value="HPT"/>
    <property type="match status" value="1"/>
</dbReference>
<dbReference type="InterPro" id="IPR003018">
    <property type="entry name" value="GAF"/>
</dbReference>
<dbReference type="InterPro" id="IPR029016">
    <property type="entry name" value="GAF-like_dom_sf"/>
</dbReference>
<dbReference type="InterPro" id="IPR036890">
    <property type="entry name" value="HATPase_C_sf"/>
</dbReference>
<dbReference type="Pfam" id="PF13426">
    <property type="entry name" value="PAS_9"/>
    <property type="match status" value="1"/>
</dbReference>
<dbReference type="SUPFAM" id="SSF46894">
    <property type="entry name" value="C-terminal effector domain of the bipartite response regulators"/>
    <property type="match status" value="1"/>
</dbReference>
<feature type="domain" description="Response regulatory" evidence="18">
    <location>
        <begin position="2"/>
        <end position="116"/>
    </location>
</feature>
<dbReference type="SUPFAM" id="SSF47384">
    <property type="entry name" value="Homodimeric domain of signal transducing histidine kinase"/>
    <property type="match status" value="1"/>
</dbReference>
<evidence type="ECO:0000259" key="22">
    <source>
        <dbReference type="PROSITE" id="PS51755"/>
    </source>
</evidence>
<dbReference type="SMART" id="SM00448">
    <property type="entry name" value="REC"/>
    <property type="match status" value="2"/>
</dbReference>
<keyword evidence="7" id="KW-0902">Two-component regulatory system</keyword>
<dbReference type="FunFam" id="3.30.565.10:FF:000006">
    <property type="entry name" value="Sensor histidine kinase WalK"/>
    <property type="match status" value="1"/>
</dbReference>
<comment type="catalytic activity">
    <reaction evidence="1">
        <text>ATP + protein L-histidine = ADP + protein N-phospho-L-histidine.</text>
        <dbReference type="EC" id="2.7.13.3"/>
    </reaction>
</comment>
<feature type="domain" description="OmpR/PhoB-type" evidence="22">
    <location>
        <begin position="124"/>
        <end position="223"/>
    </location>
</feature>
<dbReference type="InterPro" id="IPR001610">
    <property type="entry name" value="PAC"/>
</dbReference>
<evidence type="ECO:0000259" key="18">
    <source>
        <dbReference type="PROSITE" id="PS50110"/>
    </source>
</evidence>
<evidence type="ECO:0000259" key="20">
    <source>
        <dbReference type="PROSITE" id="PS50113"/>
    </source>
</evidence>
<dbReference type="PANTHER" id="PTHR43547">
    <property type="entry name" value="TWO-COMPONENT HISTIDINE KINASE"/>
    <property type="match status" value="1"/>
</dbReference>
<dbReference type="InterPro" id="IPR003661">
    <property type="entry name" value="HisK_dim/P_dom"/>
</dbReference>
<feature type="coiled-coil region" evidence="15">
    <location>
        <begin position="521"/>
        <end position="548"/>
    </location>
</feature>
<evidence type="ECO:0000256" key="15">
    <source>
        <dbReference type="SAM" id="Coils"/>
    </source>
</evidence>
<protein>
    <recommendedName>
        <fullName evidence="3">histidine kinase</fullName>
        <ecNumber evidence="3">2.7.13.3</ecNumber>
    </recommendedName>
</protein>
<dbReference type="Pfam" id="PF00072">
    <property type="entry name" value="Response_reg"/>
    <property type="match status" value="2"/>
</dbReference>
<dbReference type="InterPro" id="IPR004358">
    <property type="entry name" value="Sig_transdc_His_kin-like_C"/>
</dbReference>
<dbReference type="SUPFAM" id="SSF47226">
    <property type="entry name" value="Histidine-containing phosphotransfer domain, HPT domain"/>
    <property type="match status" value="1"/>
</dbReference>
<evidence type="ECO:0000259" key="17">
    <source>
        <dbReference type="PROSITE" id="PS50109"/>
    </source>
</evidence>
<keyword evidence="8" id="KW-0805">Transcription regulation</keyword>
<dbReference type="Gene3D" id="1.10.10.10">
    <property type="entry name" value="Winged helix-like DNA-binding domain superfamily/Winged helix DNA-binding domain"/>
    <property type="match status" value="1"/>
</dbReference>
<dbReference type="Pfam" id="PF01627">
    <property type="entry name" value="Hpt"/>
    <property type="match status" value="1"/>
</dbReference>
<dbReference type="PROSITE" id="PS50112">
    <property type="entry name" value="PAS"/>
    <property type="match status" value="2"/>
</dbReference>
<evidence type="ECO:0000256" key="14">
    <source>
        <dbReference type="PROSITE-ProRule" id="PRU01091"/>
    </source>
</evidence>
<dbReference type="InterPro" id="IPR036388">
    <property type="entry name" value="WH-like_DNA-bd_sf"/>
</dbReference>
<evidence type="ECO:0000256" key="7">
    <source>
        <dbReference type="ARBA" id="ARBA00023012"/>
    </source>
</evidence>
<dbReference type="InterPro" id="IPR011006">
    <property type="entry name" value="CheY-like_superfamily"/>
</dbReference>
<feature type="domain" description="PAS" evidence="19">
    <location>
        <begin position="901"/>
        <end position="971"/>
    </location>
</feature>
<dbReference type="InterPro" id="IPR036641">
    <property type="entry name" value="HPT_dom_sf"/>
</dbReference>
<feature type="modified residue" description="4-aspartylphosphate" evidence="13">
    <location>
        <position position="429"/>
    </location>
</feature>
<dbReference type="CDD" id="cd00383">
    <property type="entry name" value="trans_reg_C"/>
    <property type="match status" value="1"/>
</dbReference>
<feature type="domain" description="Phytochrome chromophore attachment site" evidence="16">
    <location>
        <begin position="562"/>
        <end position="699"/>
    </location>
</feature>
<keyword evidence="5" id="KW-0808">Transferase</keyword>
<dbReference type="InterPro" id="IPR013767">
    <property type="entry name" value="PAS_fold"/>
</dbReference>
<feature type="modified residue" description="Phosphohistidine" evidence="12">
    <location>
        <position position="287"/>
    </location>
</feature>
<dbReference type="InterPro" id="IPR001789">
    <property type="entry name" value="Sig_transdc_resp-reg_receiver"/>
</dbReference>
<evidence type="ECO:0000259" key="21">
    <source>
        <dbReference type="PROSITE" id="PS50894"/>
    </source>
</evidence>
<dbReference type="Pfam" id="PF02518">
    <property type="entry name" value="HATPase_c"/>
    <property type="match status" value="1"/>
</dbReference>
<dbReference type="SUPFAM" id="SSF55781">
    <property type="entry name" value="GAF domain-like"/>
    <property type="match status" value="1"/>
</dbReference>
<feature type="domain" description="PAC" evidence="20">
    <location>
        <begin position="843"/>
        <end position="893"/>
    </location>
</feature>
<comment type="similarity">
    <text evidence="2">In the N-terminal section; belongs to the phytochrome family.</text>
</comment>
<dbReference type="PROSITE" id="PS50113">
    <property type="entry name" value="PAC"/>
    <property type="match status" value="1"/>
</dbReference>
<dbReference type="AlphaFoldDB" id="A0A2W1K065"/>
<reference evidence="23 24" key="1">
    <citation type="journal article" date="2018" name="Sci. Rep.">
        <title>A novel species of the marine cyanobacterium Acaryochloris with a unique pigment content and lifestyle.</title>
        <authorList>
            <person name="Partensky F."/>
            <person name="Six C."/>
            <person name="Ratin M."/>
            <person name="Garczarek L."/>
            <person name="Vaulot D."/>
            <person name="Probert I."/>
            <person name="Calteau A."/>
            <person name="Gourvil P."/>
            <person name="Marie D."/>
            <person name="Grebert T."/>
            <person name="Bouchier C."/>
            <person name="Le Panse S."/>
            <person name="Gachenot M."/>
            <person name="Rodriguez F."/>
            <person name="Garrido J.L."/>
        </authorList>
    </citation>
    <scope>NUCLEOTIDE SEQUENCE [LARGE SCALE GENOMIC DNA]</scope>
    <source>
        <strain evidence="23 24">RCC1774</strain>
    </source>
</reference>
<dbReference type="PROSITE" id="PS51755">
    <property type="entry name" value="OMPR_PHOB"/>
    <property type="match status" value="1"/>
</dbReference>
<evidence type="ECO:0000256" key="2">
    <source>
        <dbReference type="ARBA" id="ARBA00006402"/>
    </source>
</evidence>
<dbReference type="SMART" id="SM00862">
    <property type="entry name" value="Trans_reg_C"/>
    <property type="match status" value="1"/>
</dbReference>
<dbReference type="Pfam" id="PF00989">
    <property type="entry name" value="PAS"/>
    <property type="match status" value="1"/>
</dbReference>
<dbReference type="PROSITE" id="PS50046">
    <property type="entry name" value="PHYTOCHROME_2"/>
    <property type="match status" value="1"/>
</dbReference>
<dbReference type="Pfam" id="PF00512">
    <property type="entry name" value="HisKA"/>
    <property type="match status" value="1"/>
</dbReference>
<dbReference type="GO" id="GO:0003677">
    <property type="term" value="F:DNA binding"/>
    <property type="evidence" value="ECO:0007669"/>
    <property type="project" value="UniProtKB-UniRule"/>
</dbReference>
<feature type="domain" description="PAS" evidence="19">
    <location>
        <begin position="769"/>
        <end position="829"/>
    </location>
</feature>
<gene>
    <name evidence="23" type="primary">sphR_1</name>
    <name evidence="23" type="ORF">C1752_01759</name>
</gene>
<evidence type="ECO:0000256" key="10">
    <source>
        <dbReference type="ARBA" id="ARBA00023136"/>
    </source>
</evidence>
<keyword evidence="4 13" id="KW-0597">Phosphoprotein</keyword>
<dbReference type="Gene3D" id="1.10.287.130">
    <property type="match status" value="1"/>
</dbReference>
<evidence type="ECO:0000256" key="9">
    <source>
        <dbReference type="ARBA" id="ARBA00023125"/>
    </source>
</evidence>
<keyword evidence="10" id="KW-0472">Membrane</keyword>
<keyword evidence="11" id="KW-0804">Transcription</keyword>
<evidence type="ECO:0000313" key="23">
    <source>
        <dbReference type="EMBL" id="PZD73687.1"/>
    </source>
</evidence>
<dbReference type="CDD" id="cd16922">
    <property type="entry name" value="HATPase_EvgS-ArcB-TorS-like"/>
    <property type="match status" value="1"/>
</dbReference>
<evidence type="ECO:0000256" key="13">
    <source>
        <dbReference type="PROSITE-ProRule" id="PRU00169"/>
    </source>
</evidence>
<dbReference type="SUPFAM" id="SSF52172">
    <property type="entry name" value="CheY-like"/>
    <property type="match status" value="2"/>
</dbReference>
<name>A0A2W1K065_9CYAN</name>
<dbReference type="CDD" id="cd00156">
    <property type="entry name" value="REC"/>
    <property type="match status" value="1"/>
</dbReference>
<feature type="modified residue" description="4-aspartylphosphate" evidence="13">
    <location>
        <position position="51"/>
    </location>
</feature>
<dbReference type="Gene3D" id="6.10.250.690">
    <property type="match status" value="1"/>
</dbReference>
<dbReference type="InterPro" id="IPR000014">
    <property type="entry name" value="PAS"/>
</dbReference>
<dbReference type="SMART" id="SM00387">
    <property type="entry name" value="HATPase_c"/>
    <property type="match status" value="1"/>
</dbReference>
<dbReference type="InterPro" id="IPR005467">
    <property type="entry name" value="His_kinase_dom"/>
</dbReference>
<evidence type="ECO:0000259" key="19">
    <source>
        <dbReference type="PROSITE" id="PS50112"/>
    </source>
</evidence>
<evidence type="ECO:0000313" key="24">
    <source>
        <dbReference type="Proteomes" id="UP000248857"/>
    </source>
</evidence>
<dbReference type="Gene3D" id="3.30.450.40">
    <property type="match status" value="1"/>
</dbReference>
<dbReference type="PRINTS" id="PR00344">
    <property type="entry name" value="BCTRLSENSOR"/>
</dbReference>
<evidence type="ECO:0000256" key="8">
    <source>
        <dbReference type="ARBA" id="ARBA00023015"/>
    </source>
</evidence>
<keyword evidence="24" id="KW-1185">Reference proteome</keyword>
<dbReference type="SUPFAM" id="SSF55785">
    <property type="entry name" value="PYP-like sensor domain (PAS domain)"/>
    <property type="match status" value="2"/>
</dbReference>
<dbReference type="InterPro" id="IPR016032">
    <property type="entry name" value="Sig_transdc_resp-reg_C-effctor"/>
</dbReference>
<dbReference type="Pfam" id="PF01590">
    <property type="entry name" value="GAF"/>
    <property type="match status" value="1"/>
</dbReference>
<dbReference type="PROSITE" id="PS50109">
    <property type="entry name" value="HIS_KIN"/>
    <property type="match status" value="1"/>
</dbReference>
<evidence type="ECO:0000256" key="5">
    <source>
        <dbReference type="ARBA" id="ARBA00022679"/>
    </source>
</evidence>
<dbReference type="InterPro" id="IPR036097">
    <property type="entry name" value="HisK_dim/P_sf"/>
</dbReference>
<dbReference type="PROSITE" id="PS50110">
    <property type="entry name" value="RESPONSE_REGULATORY"/>
    <property type="match status" value="2"/>
</dbReference>
<dbReference type="SMART" id="SM00065">
    <property type="entry name" value="GAF"/>
    <property type="match status" value="1"/>
</dbReference>
<dbReference type="InterPro" id="IPR003594">
    <property type="entry name" value="HATPase_dom"/>
</dbReference>
<evidence type="ECO:0000256" key="12">
    <source>
        <dbReference type="PROSITE-ProRule" id="PRU00110"/>
    </source>
</evidence>
<feature type="domain" description="Histidine kinase" evidence="17">
    <location>
        <begin position="1030"/>
        <end position="1248"/>
    </location>
</feature>
<dbReference type="InterPro" id="IPR035965">
    <property type="entry name" value="PAS-like_dom_sf"/>
</dbReference>
<dbReference type="CDD" id="cd00130">
    <property type="entry name" value="PAS"/>
    <property type="match status" value="2"/>
</dbReference>
<proteinExistence type="inferred from homology"/>
<dbReference type="EMBL" id="PQWO01000004">
    <property type="protein sequence ID" value="PZD73687.1"/>
    <property type="molecule type" value="Genomic_DNA"/>
</dbReference>
<dbReference type="SMART" id="SM00091">
    <property type="entry name" value="PAS"/>
    <property type="match status" value="2"/>
</dbReference>
<organism evidence="23 24">
    <name type="scientific">Acaryochloris thomasi RCC1774</name>
    <dbReference type="NCBI Taxonomy" id="1764569"/>
    <lineage>
        <taxon>Bacteria</taxon>
        <taxon>Bacillati</taxon>
        <taxon>Cyanobacteriota</taxon>
        <taxon>Cyanophyceae</taxon>
        <taxon>Acaryochloridales</taxon>
        <taxon>Acaryochloridaceae</taxon>
        <taxon>Acaryochloris</taxon>
        <taxon>Acaryochloris thomasi</taxon>
    </lineage>
</organism>
<sequence length="1249" mass="139449">MRILIVEDDELNAKALELLFTQQNYAVEKVADGQAVADLVEAFEYDLILSDVMLPGLDGVSLCRQLRSQGCPTPILLLTGKDSGHDKAMGLDAGADDYVVKPFDPEELTARVRALLRRSQGTEAPILEWENIRLDPKACEVTYADVLLSLTPKEYALLELLMRNNRRVFSCGMVLEHLWTYEDTPGEEAVRTHIKGLRQKLKAAGAPPDLIETVYGIGYRLKPLPEPAKPQVMPEAEPQPQAALTDVWVKFQPRINQQVGILEQAATALTQGSLATELHQQARQEAHTLAGGLGTFGYAQGSQFARSIEHLLQETILTEDQALALQQNVIALRSEISRADLPSLRSFPPQPPYPILEPSTAGPREGLTVPPSSLGSIEAQIMVVDDDPLVSETVTTLLQPWGFQVTTLTEPSQVWQRLAEHTPDLLVLDVEMPKMNGIDLCQKIRDDARWEQLPIIFLTAHTEAEIVNRVYSVGADDFVSKPIMGPELIVRILNRLERTRLQRQLSKIEPLAEVLKHDERTHLLERLLDNAEQQHNEAALQQQVAQEQLVGEIAAHIRQSLDLKDILSTAVTEVQRVLATDRVLIFKFNPDWSGKALVESLGATTWTSVLEMKIYDPCFAEAYIEPFRQGHVTAFEDVHCAGLTPCYIEFLEQFQVQASLIVPILQGDRLWGLLIAHHCSAPRQWQQSEINLLTRLATQLAIALQQSELYQKLQIELAEREQVEIVLQEARKNLESKVTERTAELISVNQQLNQELFERKATESALKVSQERFSGILEIANDAIISVNASEAITLFNQGAEQIFGYESSEVIGQSLDLLLPNQAEMIHRQRVASGGPSTRIAERQELFGRRKDGTEFPAEASISKLELETETLYTVILRDISQRKQAQETLERMSHQNELILNAIGEGLCGLNLQGQFTFVNAAAEQYLGYTADDLMNQTLEILFPSVLEPDHRELVPEALASIYASLQAGTPQPLSEAIFCRRDRFCFPVEYLSTPILEQGKIIGAVITFKDISDRKVMERMKDEFISIVSHELRTPLTSIHGSLRMLASGMLSTQADKNQRLLKIAADSTDRLVRLINDVLDVERIESGNVEMKLRPCWAEALMTQAANTMQGMAEQEGVTLIVQPISAQIRADPDRILQTFTNLLSNAIKFSTRGSTVWLSAETTQPQVLCFSVQDRGRGIAADKIDLIFERFQQADSSDTRNHEGTGLGLSICRSIVQQHGGQIWVDSQLGQGSTFYFTIPQPTT</sequence>
<dbReference type="Gene3D" id="3.30.565.10">
    <property type="entry name" value="Histidine kinase-like ATPase, C-terminal domain"/>
    <property type="match status" value="1"/>
</dbReference>
<evidence type="ECO:0000259" key="16">
    <source>
        <dbReference type="PROSITE" id="PS50046"/>
    </source>
</evidence>
<accession>A0A2W1K065</accession>
<dbReference type="GO" id="GO:0006355">
    <property type="term" value="P:regulation of DNA-templated transcription"/>
    <property type="evidence" value="ECO:0007669"/>
    <property type="project" value="InterPro"/>
</dbReference>
<dbReference type="CDD" id="cd00082">
    <property type="entry name" value="HisKA"/>
    <property type="match status" value="1"/>
</dbReference>
<feature type="domain" description="HPt" evidence="21">
    <location>
        <begin position="240"/>
        <end position="347"/>
    </location>
</feature>
<evidence type="ECO:0000256" key="11">
    <source>
        <dbReference type="ARBA" id="ARBA00023163"/>
    </source>
</evidence>
<dbReference type="Gene3D" id="1.20.120.160">
    <property type="entry name" value="HPT domain"/>
    <property type="match status" value="1"/>
</dbReference>
<dbReference type="PANTHER" id="PTHR43547:SF2">
    <property type="entry name" value="HYBRID SIGNAL TRANSDUCTION HISTIDINE KINASE C"/>
    <property type="match status" value="1"/>
</dbReference>
<dbReference type="Proteomes" id="UP000248857">
    <property type="component" value="Unassembled WGS sequence"/>
</dbReference>
<dbReference type="RefSeq" id="WP_199464329.1">
    <property type="nucleotide sequence ID" value="NZ_CAWNWM010000004.1"/>
</dbReference>
<dbReference type="InterPro" id="IPR000700">
    <property type="entry name" value="PAS-assoc_C"/>
</dbReference>
<keyword evidence="6" id="KW-0418">Kinase</keyword>
<dbReference type="SMART" id="SM00388">
    <property type="entry name" value="HisKA"/>
    <property type="match status" value="1"/>
</dbReference>
<dbReference type="Pfam" id="PF00486">
    <property type="entry name" value="Trans_reg_C"/>
    <property type="match status" value="1"/>
</dbReference>
<evidence type="ECO:0000256" key="3">
    <source>
        <dbReference type="ARBA" id="ARBA00012438"/>
    </source>
</evidence>
<keyword evidence="15" id="KW-0175">Coiled coil</keyword>
<dbReference type="NCBIfam" id="TIGR00229">
    <property type="entry name" value="sensory_box"/>
    <property type="match status" value="2"/>
</dbReference>
<dbReference type="Gene3D" id="3.30.450.20">
    <property type="entry name" value="PAS domain"/>
    <property type="match status" value="2"/>
</dbReference>